<feature type="disulfide bond" evidence="11">
    <location>
        <begin position="121"/>
        <end position="204"/>
    </location>
</feature>
<dbReference type="InterPro" id="IPR010255">
    <property type="entry name" value="Haem_peroxidase_sf"/>
</dbReference>
<dbReference type="Gene3D" id="1.10.420.10">
    <property type="entry name" value="Peroxidase, domain 2"/>
    <property type="match status" value="1"/>
</dbReference>
<dbReference type="InterPro" id="IPR001621">
    <property type="entry name" value="Ligninase"/>
</dbReference>
<evidence type="ECO:0000313" key="14">
    <source>
        <dbReference type="EMBL" id="KAJ4397761.1"/>
    </source>
</evidence>
<evidence type="ECO:0000256" key="3">
    <source>
        <dbReference type="ARBA" id="ARBA00022617"/>
    </source>
</evidence>
<dbReference type="EMBL" id="JAPEVB010000001">
    <property type="protein sequence ID" value="KAJ4397761.1"/>
    <property type="molecule type" value="Genomic_DNA"/>
</dbReference>
<keyword evidence="7" id="KW-0325">Glycoprotein</keyword>
<dbReference type="InterPro" id="IPR019794">
    <property type="entry name" value="Peroxidases_AS"/>
</dbReference>
<comment type="cofactor">
    <cofactor evidence="9 12">
        <name>Ca(2+)</name>
        <dbReference type="ChEBI" id="CHEBI:29108"/>
    </cofactor>
    <text evidence="9 12">Binds 2 calcium ions per subunit.</text>
</comment>
<feature type="active site" description="Proton acceptor" evidence="8">
    <location>
        <position position="134"/>
    </location>
</feature>
<dbReference type="GO" id="GO:0046872">
    <property type="term" value="F:metal ion binding"/>
    <property type="evidence" value="ECO:0007669"/>
    <property type="project" value="UniProtKB-UniRule"/>
</dbReference>
<dbReference type="GO" id="GO:0000302">
    <property type="term" value="P:response to reactive oxygen species"/>
    <property type="evidence" value="ECO:0007669"/>
    <property type="project" value="TreeGrafter"/>
</dbReference>
<evidence type="ECO:0000256" key="2">
    <source>
        <dbReference type="ARBA" id="ARBA00022559"/>
    </source>
</evidence>
<dbReference type="InterPro" id="IPR002016">
    <property type="entry name" value="Haem_peroxidase"/>
</dbReference>
<organism evidence="14 15">
    <name type="scientific">Gnomoniopsis smithogilvyi</name>
    <dbReference type="NCBI Taxonomy" id="1191159"/>
    <lineage>
        <taxon>Eukaryota</taxon>
        <taxon>Fungi</taxon>
        <taxon>Dikarya</taxon>
        <taxon>Ascomycota</taxon>
        <taxon>Pezizomycotina</taxon>
        <taxon>Sordariomycetes</taxon>
        <taxon>Sordariomycetidae</taxon>
        <taxon>Diaporthales</taxon>
        <taxon>Gnomoniaceae</taxon>
        <taxon>Gnomoniopsis</taxon>
    </lineage>
</organism>
<comment type="similarity">
    <text evidence="1 12">Belongs to the peroxidase family. Ligninase subfamily.</text>
</comment>
<comment type="caution">
    <text evidence="14">The sequence shown here is derived from an EMBL/GenBank/DDBJ whole genome shotgun (WGS) entry which is preliminary data.</text>
</comment>
<accession>A0A9W9D389</accession>
<feature type="binding site" evidence="9">
    <location>
        <position position="148"/>
    </location>
    <ligand>
        <name>Ca(2+)</name>
        <dbReference type="ChEBI" id="CHEBI:29108"/>
        <label>1</label>
    </ligand>
</feature>
<feature type="signal peptide" evidence="12">
    <location>
        <begin position="1"/>
        <end position="18"/>
    </location>
</feature>
<dbReference type="GO" id="GO:0004601">
    <property type="term" value="F:peroxidase activity"/>
    <property type="evidence" value="ECO:0007669"/>
    <property type="project" value="UniProtKB-KW"/>
</dbReference>
<dbReference type="InterPro" id="IPR044831">
    <property type="entry name" value="Ccp1-like"/>
</dbReference>
<reference evidence="14" key="1">
    <citation type="submission" date="2022-10" db="EMBL/GenBank/DDBJ databases">
        <title>Tapping the CABI collections for fungal endophytes: first genome assemblies for Collariella, Neodidymelliopsis, Ascochyta clinopodiicola, Didymella pomorum, Didymosphaeria variabile, Neocosmospora piperis and Neocucurbitaria cava.</title>
        <authorList>
            <person name="Hill R."/>
        </authorList>
    </citation>
    <scope>NUCLEOTIDE SEQUENCE</scope>
    <source>
        <strain evidence="14">IMI 355082</strain>
    </source>
</reference>
<feature type="domain" description="Plant heme peroxidase family profile" evidence="13">
    <location>
        <begin position="148"/>
        <end position="260"/>
    </location>
</feature>
<protein>
    <recommendedName>
        <fullName evidence="12">Peroxidase</fullName>
        <ecNumber evidence="12">1.11.1.-</ecNumber>
    </recommendedName>
</protein>
<evidence type="ECO:0000259" key="13">
    <source>
        <dbReference type="PROSITE" id="PS50873"/>
    </source>
</evidence>
<dbReference type="PANTHER" id="PTHR31356:SF66">
    <property type="entry name" value="CATALASE-PEROXIDASE"/>
    <property type="match status" value="1"/>
</dbReference>
<evidence type="ECO:0000256" key="10">
    <source>
        <dbReference type="PIRSR" id="PIRSR601621-3"/>
    </source>
</evidence>
<evidence type="ECO:0000313" key="15">
    <source>
        <dbReference type="Proteomes" id="UP001140453"/>
    </source>
</evidence>
<evidence type="ECO:0000256" key="11">
    <source>
        <dbReference type="PIRSR" id="PIRSR601621-4"/>
    </source>
</evidence>
<keyword evidence="5 12" id="KW-0560">Oxidoreductase</keyword>
<feature type="binding site" evidence="9">
    <location>
        <position position="279"/>
    </location>
    <ligand>
        <name>Ca(2+)</name>
        <dbReference type="ChEBI" id="CHEBI:29108"/>
        <label>2</label>
    </ligand>
</feature>
<name>A0A9W9D389_9PEZI</name>
<evidence type="ECO:0000256" key="4">
    <source>
        <dbReference type="ARBA" id="ARBA00022723"/>
    </source>
</evidence>
<keyword evidence="2 12" id="KW-0575">Peroxidase</keyword>
<keyword evidence="11" id="KW-1015">Disulfide bond</keyword>
<dbReference type="PROSITE" id="PS00436">
    <property type="entry name" value="PEROXIDASE_2"/>
    <property type="match status" value="1"/>
</dbReference>
<dbReference type="GO" id="GO:0034599">
    <property type="term" value="P:cellular response to oxidative stress"/>
    <property type="evidence" value="ECO:0007669"/>
    <property type="project" value="InterPro"/>
</dbReference>
<dbReference type="GO" id="GO:0042744">
    <property type="term" value="P:hydrogen peroxide catabolic process"/>
    <property type="evidence" value="ECO:0007669"/>
    <property type="project" value="TreeGrafter"/>
</dbReference>
<feature type="site" description="Transition state stabilizer" evidence="10">
    <location>
        <position position="130"/>
    </location>
</feature>
<evidence type="ECO:0000256" key="8">
    <source>
        <dbReference type="PIRSR" id="PIRSR601621-1"/>
    </source>
</evidence>
<keyword evidence="6 9" id="KW-0408">Iron</keyword>
<evidence type="ECO:0000256" key="12">
    <source>
        <dbReference type="RuleBase" id="RU363051"/>
    </source>
</evidence>
<dbReference type="PRINTS" id="PR00462">
    <property type="entry name" value="LIGNINASE"/>
</dbReference>
<evidence type="ECO:0000256" key="6">
    <source>
        <dbReference type="ARBA" id="ARBA00023004"/>
    </source>
</evidence>
<dbReference type="EC" id="1.11.1.-" evidence="12"/>
<feature type="disulfide bond" evidence="11">
    <location>
        <begin position="100"/>
        <end position="356"/>
    </location>
</feature>
<feature type="chain" id="PRO_5041020387" description="Peroxidase" evidence="12">
    <location>
        <begin position="19"/>
        <end position="375"/>
    </location>
</feature>
<dbReference type="Proteomes" id="UP001140453">
    <property type="component" value="Unassembled WGS sequence"/>
</dbReference>
<feature type="binding site" evidence="9">
    <location>
        <position position="277"/>
    </location>
    <ligand>
        <name>Ca(2+)</name>
        <dbReference type="ChEBI" id="CHEBI:29108"/>
        <label>2</label>
    </ligand>
</feature>
<evidence type="ECO:0000256" key="9">
    <source>
        <dbReference type="PIRSR" id="PIRSR601621-2"/>
    </source>
</evidence>
<dbReference type="OrthoDB" id="2113341at2759"/>
<keyword evidence="4 9" id="KW-0479">Metal-binding</keyword>
<keyword evidence="15" id="KW-1185">Reference proteome</keyword>
<dbReference type="AlphaFoldDB" id="A0A9W9D389"/>
<keyword evidence="3 9" id="KW-0349">Heme</keyword>
<feature type="binding site" description="axial binding residue" evidence="9">
    <location>
        <position position="259"/>
    </location>
    <ligand>
        <name>heme b</name>
        <dbReference type="ChEBI" id="CHEBI:60344"/>
    </ligand>
    <ligandPart>
        <name>Fe</name>
        <dbReference type="ChEBI" id="CHEBI:18248"/>
    </ligandPart>
</feature>
<keyword evidence="9 12" id="KW-0106">Calcium</keyword>
<proteinExistence type="inferred from homology"/>
<dbReference type="PROSITE" id="PS50873">
    <property type="entry name" value="PEROXIDASE_4"/>
    <property type="match status" value="1"/>
</dbReference>
<gene>
    <name evidence="14" type="ORF">N0V93_001997</name>
</gene>
<evidence type="ECO:0000256" key="7">
    <source>
        <dbReference type="ARBA" id="ARBA00023180"/>
    </source>
</evidence>
<dbReference type="GO" id="GO:0020037">
    <property type="term" value="F:heme binding"/>
    <property type="evidence" value="ECO:0007669"/>
    <property type="project" value="UniProtKB-UniRule"/>
</dbReference>
<feature type="binding site" evidence="9">
    <location>
        <position position="260"/>
    </location>
    <ligand>
        <name>Ca(2+)</name>
        <dbReference type="ChEBI" id="CHEBI:29108"/>
        <label>2</label>
    </ligand>
</feature>
<comment type="cofactor">
    <cofactor evidence="9">
        <name>heme b</name>
        <dbReference type="ChEBI" id="CHEBI:60344"/>
    </cofactor>
    <text evidence="9">Binds 1 heme b (iron(II)-protoporphyrin IX) group per subunit.</text>
</comment>
<dbReference type="PRINTS" id="PR00458">
    <property type="entry name" value="PEROXIDASE"/>
</dbReference>
<evidence type="ECO:0000256" key="5">
    <source>
        <dbReference type="ARBA" id="ARBA00023002"/>
    </source>
</evidence>
<feature type="binding site" evidence="9">
    <location>
        <position position="152"/>
    </location>
    <ligand>
        <name>Ca(2+)</name>
        <dbReference type="ChEBI" id="CHEBI:29108"/>
        <label>1</label>
    </ligand>
</feature>
<dbReference type="Gene3D" id="1.10.520.10">
    <property type="match status" value="1"/>
</dbReference>
<feature type="binding site" evidence="9">
    <location>
        <position position="150"/>
    </location>
    <ligand>
        <name>Ca(2+)</name>
        <dbReference type="ChEBI" id="CHEBI:29108"/>
        <label>1</label>
    </ligand>
</feature>
<dbReference type="PANTHER" id="PTHR31356">
    <property type="entry name" value="THYLAKOID LUMENAL 29 KDA PROTEIN, CHLOROPLASTIC-RELATED"/>
    <property type="match status" value="1"/>
</dbReference>
<evidence type="ECO:0000256" key="1">
    <source>
        <dbReference type="ARBA" id="ARBA00006089"/>
    </source>
</evidence>
<dbReference type="SUPFAM" id="SSF48113">
    <property type="entry name" value="Heme-dependent peroxidases"/>
    <property type="match status" value="1"/>
</dbReference>
<feature type="binding site" evidence="9">
    <location>
        <position position="135"/>
    </location>
    <ligand>
        <name>Ca(2+)</name>
        <dbReference type="ChEBI" id="CHEBI:29108"/>
        <label>1</label>
    </ligand>
</feature>
<feature type="binding site" evidence="9">
    <location>
        <position position="284"/>
    </location>
    <ligand>
        <name>Ca(2+)</name>
        <dbReference type="ChEBI" id="CHEBI:29108"/>
        <label>2</label>
    </ligand>
</feature>
<keyword evidence="12" id="KW-0732">Signal</keyword>
<dbReference type="Pfam" id="PF00141">
    <property type="entry name" value="peroxidase"/>
    <property type="match status" value="1"/>
</dbReference>
<sequence>MYFIFAFLFLALISRIQAYPGMDKLLGQIHHNHRRQDDEFDGNDSTELIGDLLTLAEEDLTRVGLDVRNIILGAVASRTNEAWAREVPDLGTTECAAETCCVWQYIANDMEAVFREADGRCTALARAAIRLGFHDAGTFSKATGPYGGADGSILLAPEEMLRSENTGLQTIAAVTQSWYDKYAPYGISMADLIQLSSNVAGVVCPLGPRTRTFVGRVDNSSASPEGLLPSASSDAATLVELFKNKTIGPHGLVALVGAHTTSVQYHTEVERAGAPQDSTPGVWDVLFYSQTLETPVDGVFSFASDLALSQSTGTADEWTSFAYEADAQEDWNEDYAREYIRLSLLSVYNINDLTECTKVLPPELTNFNQNTTSAK</sequence>
<dbReference type="FunFam" id="1.10.520.10:FF:000021">
    <property type="entry name" value="Peroxidase"/>
    <property type="match status" value="1"/>
</dbReference>